<organism evidence="5 6">
    <name type="scientific">Ceratosolen solmsi marchali</name>
    <dbReference type="NCBI Taxonomy" id="326594"/>
    <lineage>
        <taxon>Eukaryota</taxon>
        <taxon>Metazoa</taxon>
        <taxon>Ecdysozoa</taxon>
        <taxon>Arthropoda</taxon>
        <taxon>Hexapoda</taxon>
        <taxon>Insecta</taxon>
        <taxon>Pterygota</taxon>
        <taxon>Neoptera</taxon>
        <taxon>Endopterygota</taxon>
        <taxon>Hymenoptera</taxon>
        <taxon>Apocrita</taxon>
        <taxon>Proctotrupomorpha</taxon>
        <taxon>Chalcidoidea</taxon>
        <taxon>Agaonidae</taxon>
        <taxon>Agaoninae</taxon>
        <taxon>Ceratosolen</taxon>
    </lineage>
</organism>
<evidence type="ECO:0000313" key="6">
    <source>
        <dbReference type="RefSeq" id="XP_011500015.1"/>
    </source>
</evidence>
<gene>
    <name evidence="6" type="primary">LOC105363909</name>
</gene>
<dbReference type="Gene3D" id="2.130.10.10">
    <property type="entry name" value="YVTN repeat-like/Quinoprotein amine dehydrogenase"/>
    <property type="match status" value="2"/>
</dbReference>
<dbReference type="PANTHER" id="PTHR15052:SF2">
    <property type="entry name" value="GENERAL TRANSCRIPTION FACTOR 3C POLYPEPTIDE 2"/>
    <property type="match status" value="1"/>
</dbReference>
<evidence type="ECO:0000256" key="3">
    <source>
        <dbReference type="ARBA" id="ARBA00023242"/>
    </source>
</evidence>
<proteinExistence type="predicted"/>
<name>A0AAJ6YL06_9HYME</name>
<dbReference type="SMART" id="SM00320">
    <property type="entry name" value="WD40"/>
    <property type="match status" value="4"/>
</dbReference>
<reference evidence="6" key="1">
    <citation type="submission" date="2025-08" db="UniProtKB">
        <authorList>
            <consortium name="RefSeq"/>
        </authorList>
    </citation>
    <scope>IDENTIFICATION</scope>
</reference>
<comment type="subcellular location">
    <subcellularLocation>
        <location evidence="1">Nucleus</location>
    </subcellularLocation>
</comment>
<keyword evidence="5" id="KW-1185">Reference proteome</keyword>
<sequence length="942" mass="109212">MVSCGKCNVEILKSQWSHHNLSLHNDLGWVKGTTKPNFENDEKLLKRILFNAIKRRKGNLVCEICNVIKRSVLGFLSHTTFCGKDEEEKRALMVTCPICDAVTKPSSLEYHERMHKLQTEEKQKTNFSEADDINLGSKIKRKAAEKAITKISQFTAIVNDKDDKDCLFSSDKKLKLNFSSVKKLIQKPQLMKKIPSTLLGKWKKNLNIGEYAICNQAGCQFNSKSLNEIKQHYAVCNFTPQENFSCKICQFQTLSENEIVSHALQKHSIEDNYDIHLSLSDTESFSSDNIDEIDKESEKNPGLQKKFFFKESIKSSNKIFRFLFKDGVCHTKLNKPFYTAFQWTLEFEKKNYKFNLFKELVPNTFKLLSVNESKEYFPIIEQSMLMKSEKTNNEDLLKSKWKKWKRFEGHCIQDNPTFFAGGPIWALAWLPIPSLLAFSKNISQFIAVSTHPTMDIEFSVGKIYTKKNIIQIWNFGDLNNKTSNMYNPKLAYAIIHEGGTVWCLDWCPSGCYQHEQLPGFINENGQPKRMGLLAAACSDGCVRIYSLIFPEDLPSYSDCNKTINNFDDKKVENIYPIYNTEPVLQLIVNLEMFDQKQQIWQVTKLSWTKENEHNVIVAGFSNGYIALWDLTSKSSMLKTKRGNTIFLNSYRHFFAHHHAITMAYLIPQDNKRFLATASLDRHYKFWDLEDITNPRNFLKKSFVTDGSWLNNWHCALIAYDDALSMNHSYSYCLPLREYTYKYYNLLPTNSTSYTISTSDFGNSIANGTLAGEVLAIFPEQLLYIRDMDKTLPRKRHISIVSSLELIDFQNDSKSKESVQTKKREKNDNIDYNYMPSTYIDSNDRFGLKFCDKINFFRDEYSSEQPKNHKKTLTCEMMKNVPIEQYPFTSVNRLAWNPNAWSFLWLAVGYQNGFVRLISFKSLASTEYNKLLISHIETIKSDE</sequence>
<evidence type="ECO:0000256" key="2">
    <source>
        <dbReference type="ARBA" id="ARBA00023163"/>
    </source>
</evidence>
<dbReference type="GO" id="GO:0005634">
    <property type="term" value="C:nucleus"/>
    <property type="evidence" value="ECO:0007669"/>
    <property type="project" value="UniProtKB-SubCell"/>
</dbReference>
<dbReference type="SMART" id="SM00355">
    <property type="entry name" value="ZnF_C2H2"/>
    <property type="match status" value="3"/>
</dbReference>
<keyword evidence="3" id="KW-0539">Nucleus</keyword>
<evidence type="ECO:0000256" key="1">
    <source>
        <dbReference type="ARBA" id="ARBA00004123"/>
    </source>
</evidence>
<dbReference type="GO" id="GO:0000127">
    <property type="term" value="C:transcription factor TFIIIC complex"/>
    <property type="evidence" value="ECO:0007669"/>
    <property type="project" value="TreeGrafter"/>
</dbReference>
<dbReference type="GO" id="GO:0006383">
    <property type="term" value="P:transcription by RNA polymerase III"/>
    <property type="evidence" value="ECO:0007669"/>
    <property type="project" value="TreeGrafter"/>
</dbReference>
<evidence type="ECO:0000259" key="4">
    <source>
        <dbReference type="SMART" id="SM00355"/>
    </source>
</evidence>
<dbReference type="InterPro" id="IPR052416">
    <property type="entry name" value="GTF3C_component"/>
</dbReference>
<dbReference type="Gene3D" id="3.30.160.60">
    <property type="entry name" value="Classic Zinc Finger"/>
    <property type="match status" value="1"/>
</dbReference>
<dbReference type="InterPro" id="IPR015943">
    <property type="entry name" value="WD40/YVTN_repeat-like_dom_sf"/>
</dbReference>
<keyword evidence="2" id="KW-0804">Transcription</keyword>
<dbReference type="InterPro" id="IPR013087">
    <property type="entry name" value="Znf_C2H2_type"/>
</dbReference>
<dbReference type="GeneID" id="105363909"/>
<dbReference type="Proteomes" id="UP000695007">
    <property type="component" value="Unplaced"/>
</dbReference>
<evidence type="ECO:0000313" key="5">
    <source>
        <dbReference type="Proteomes" id="UP000695007"/>
    </source>
</evidence>
<dbReference type="PANTHER" id="PTHR15052">
    <property type="entry name" value="RNA POLYMERASE III TRANSCRIPTION INITIATION FACTOR COMPLEX SUBUNIT"/>
    <property type="match status" value="1"/>
</dbReference>
<dbReference type="RefSeq" id="XP_011500015.1">
    <property type="nucleotide sequence ID" value="XM_011501713.1"/>
</dbReference>
<feature type="domain" description="C2H2-type" evidence="4">
    <location>
        <begin position="244"/>
        <end position="267"/>
    </location>
</feature>
<dbReference type="InterPro" id="IPR001680">
    <property type="entry name" value="WD40_rpt"/>
</dbReference>
<protein>
    <submittedName>
        <fullName evidence="6">General transcription factor 3C polypeptide 2</fullName>
    </submittedName>
</protein>
<dbReference type="InterPro" id="IPR036322">
    <property type="entry name" value="WD40_repeat_dom_sf"/>
</dbReference>
<accession>A0AAJ6YL06</accession>
<dbReference type="AlphaFoldDB" id="A0AAJ6YL06"/>
<dbReference type="KEGG" id="csol:105363909"/>
<dbReference type="SUPFAM" id="SSF50978">
    <property type="entry name" value="WD40 repeat-like"/>
    <property type="match status" value="1"/>
</dbReference>
<dbReference type="Pfam" id="PF00400">
    <property type="entry name" value="WD40"/>
    <property type="match status" value="1"/>
</dbReference>
<feature type="domain" description="C2H2-type" evidence="4">
    <location>
        <begin position="94"/>
        <end position="115"/>
    </location>
</feature>
<feature type="domain" description="C2H2-type" evidence="4">
    <location>
        <begin position="212"/>
        <end position="234"/>
    </location>
</feature>